<protein>
    <submittedName>
        <fullName evidence="2">Uncharacterized protein</fullName>
    </submittedName>
</protein>
<organism evidence="2 3">
    <name type="scientific">Armillaria ostoyae</name>
    <name type="common">Armillaria root rot fungus</name>
    <dbReference type="NCBI Taxonomy" id="47428"/>
    <lineage>
        <taxon>Eukaryota</taxon>
        <taxon>Fungi</taxon>
        <taxon>Dikarya</taxon>
        <taxon>Basidiomycota</taxon>
        <taxon>Agaricomycotina</taxon>
        <taxon>Agaricomycetes</taxon>
        <taxon>Agaricomycetidae</taxon>
        <taxon>Agaricales</taxon>
        <taxon>Marasmiineae</taxon>
        <taxon>Physalacriaceae</taxon>
        <taxon>Armillaria</taxon>
    </lineage>
</organism>
<dbReference type="AlphaFoldDB" id="A0A284S0L1"/>
<keyword evidence="3" id="KW-1185">Reference proteome</keyword>
<evidence type="ECO:0000313" key="3">
    <source>
        <dbReference type="Proteomes" id="UP000219338"/>
    </source>
</evidence>
<dbReference type="Proteomes" id="UP000219338">
    <property type="component" value="Unassembled WGS sequence"/>
</dbReference>
<evidence type="ECO:0000256" key="1">
    <source>
        <dbReference type="SAM" id="SignalP"/>
    </source>
</evidence>
<sequence>MWCVIISPSIAFSVFLAQHTEYRCILTLSRLNTYHENKALRQNDLDILIIDHLPTQALTAQPILNEDRPLLDIFTNRTKHDYNGRQSR</sequence>
<proteinExistence type="predicted"/>
<keyword evidence="1" id="KW-0732">Signal</keyword>
<accession>A0A284S0L1</accession>
<evidence type="ECO:0000313" key="2">
    <source>
        <dbReference type="EMBL" id="SJL14533.1"/>
    </source>
</evidence>
<feature type="chain" id="PRO_5013193635" evidence="1">
    <location>
        <begin position="18"/>
        <end position="88"/>
    </location>
</feature>
<feature type="signal peptide" evidence="1">
    <location>
        <begin position="1"/>
        <end position="17"/>
    </location>
</feature>
<dbReference type="EMBL" id="FUEG01000024">
    <property type="protein sequence ID" value="SJL14533.1"/>
    <property type="molecule type" value="Genomic_DNA"/>
</dbReference>
<gene>
    <name evidence="2" type="ORF">ARMOST_17996</name>
</gene>
<name>A0A284S0L1_ARMOS</name>
<reference evidence="3" key="1">
    <citation type="journal article" date="2017" name="Nat. Ecol. Evol.">
        <title>Genome expansion and lineage-specific genetic innovations in the forest pathogenic fungi Armillaria.</title>
        <authorList>
            <person name="Sipos G."/>
            <person name="Prasanna A.N."/>
            <person name="Walter M.C."/>
            <person name="O'Connor E."/>
            <person name="Balint B."/>
            <person name="Krizsan K."/>
            <person name="Kiss B."/>
            <person name="Hess J."/>
            <person name="Varga T."/>
            <person name="Slot J."/>
            <person name="Riley R."/>
            <person name="Boka B."/>
            <person name="Rigling D."/>
            <person name="Barry K."/>
            <person name="Lee J."/>
            <person name="Mihaltcheva S."/>
            <person name="LaButti K."/>
            <person name="Lipzen A."/>
            <person name="Waldron R."/>
            <person name="Moloney N.M."/>
            <person name="Sperisen C."/>
            <person name="Kredics L."/>
            <person name="Vagvoelgyi C."/>
            <person name="Patrignani A."/>
            <person name="Fitzpatrick D."/>
            <person name="Nagy I."/>
            <person name="Doyle S."/>
            <person name="Anderson J.B."/>
            <person name="Grigoriev I.V."/>
            <person name="Gueldener U."/>
            <person name="Muensterkoetter M."/>
            <person name="Nagy L.G."/>
        </authorList>
    </citation>
    <scope>NUCLEOTIDE SEQUENCE [LARGE SCALE GENOMIC DNA]</scope>
    <source>
        <strain evidence="3">C18/9</strain>
    </source>
</reference>